<dbReference type="InterPro" id="IPR000835">
    <property type="entry name" value="HTH_MarR-typ"/>
</dbReference>
<dbReference type="InterPro" id="IPR050832">
    <property type="entry name" value="Bact_Acetyltransf"/>
</dbReference>
<feature type="domain" description="N-acetyltransferase" evidence="3">
    <location>
        <begin position="141"/>
        <end position="293"/>
    </location>
</feature>
<dbReference type="InterPro" id="IPR036388">
    <property type="entry name" value="WH-like_DNA-bd_sf"/>
</dbReference>
<dbReference type="GO" id="GO:0003700">
    <property type="term" value="F:DNA-binding transcription factor activity"/>
    <property type="evidence" value="ECO:0007669"/>
    <property type="project" value="InterPro"/>
</dbReference>
<proteinExistence type="predicted"/>
<organism evidence="4 5">
    <name type="scientific">Pelagimonas varians</name>
    <dbReference type="NCBI Taxonomy" id="696760"/>
    <lineage>
        <taxon>Bacteria</taxon>
        <taxon>Pseudomonadati</taxon>
        <taxon>Pseudomonadota</taxon>
        <taxon>Alphaproteobacteria</taxon>
        <taxon>Rhodobacterales</taxon>
        <taxon>Roseobacteraceae</taxon>
        <taxon>Pelagimonas</taxon>
    </lineage>
</organism>
<dbReference type="OrthoDB" id="2436196at2"/>
<dbReference type="SUPFAM" id="SSF55729">
    <property type="entry name" value="Acyl-CoA N-acyltransferases (Nat)"/>
    <property type="match status" value="1"/>
</dbReference>
<dbReference type="Gene3D" id="3.40.630.30">
    <property type="match status" value="1"/>
</dbReference>
<keyword evidence="5" id="KW-1185">Reference proteome</keyword>
<evidence type="ECO:0000256" key="1">
    <source>
        <dbReference type="ARBA" id="ARBA00022679"/>
    </source>
</evidence>
<dbReference type="AlphaFoldDB" id="A0A238K7N6"/>
<dbReference type="PROSITE" id="PS51186">
    <property type="entry name" value="GNAT"/>
    <property type="match status" value="1"/>
</dbReference>
<dbReference type="SUPFAM" id="SSF46785">
    <property type="entry name" value="Winged helix' DNA-binding domain"/>
    <property type="match status" value="1"/>
</dbReference>
<dbReference type="EMBL" id="FXYH01000004">
    <property type="protein sequence ID" value="SMX38813.1"/>
    <property type="molecule type" value="Genomic_DNA"/>
</dbReference>
<dbReference type="Pfam" id="PF12802">
    <property type="entry name" value="MarR_2"/>
    <property type="match status" value="1"/>
</dbReference>
<dbReference type="PANTHER" id="PTHR43877">
    <property type="entry name" value="AMINOALKYLPHOSPHONATE N-ACETYLTRANSFERASE-RELATED-RELATED"/>
    <property type="match status" value="1"/>
</dbReference>
<dbReference type="Proteomes" id="UP000220836">
    <property type="component" value="Unassembled WGS sequence"/>
</dbReference>
<dbReference type="PANTHER" id="PTHR43877:SF2">
    <property type="entry name" value="AMINOALKYLPHOSPHONATE N-ACETYLTRANSFERASE-RELATED"/>
    <property type="match status" value="1"/>
</dbReference>
<name>A0A238K7N6_9RHOB</name>
<dbReference type="CDD" id="cd04301">
    <property type="entry name" value="NAT_SF"/>
    <property type="match status" value="1"/>
</dbReference>
<dbReference type="RefSeq" id="WP_097804054.1">
    <property type="nucleotide sequence ID" value="NZ_FXYH01000004.1"/>
</dbReference>
<dbReference type="Gene3D" id="1.10.10.10">
    <property type="entry name" value="Winged helix-like DNA-binding domain superfamily/Winged helix DNA-binding domain"/>
    <property type="match status" value="1"/>
</dbReference>
<accession>A0A238K7N6</accession>
<dbReference type="Pfam" id="PF00583">
    <property type="entry name" value="Acetyltransf_1"/>
    <property type="match status" value="1"/>
</dbReference>
<keyword evidence="2" id="KW-0012">Acyltransferase</keyword>
<reference evidence="4 5" key="1">
    <citation type="submission" date="2017-05" db="EMBL/GenBank/DDBJ databases">
        <authorList>
            <person name="Song R."/>
            <person name="Chenine A.L."/>
            <person name="Ruprecht R.M."/>
        </authorList>
    </citation>
    <scope>NUCLEOTIDE SEQUENCE [LARGE SCALE GENOMIC DNA]</scope>
    <source>
        <strain evidence="4 5">CECT 8663</strain>
    </source>
</reference>
<protein>
    <submittedName>
        <fullName evidence="4">Acetyltransferase (GNAT) family protein</fullName>
    </submittedName>
</protein>
<evidence type="ECO:0000256" key="2">
    <source>
        <dbReference type="ARBA" id="ARBA00023315"/>
    </source>
</evidence>
<sequence length="298" mass="32742">MTQDDISRFRRLSRAVTTQSGALDNSFLGLGRPLGPARVLNAIGQGKTDVADLRSYLGLDSGLMSRLLRGLETEDLLQTRPVQEDARRREAVLTPKGRQEFLQYESLSNGAAETVLKRYGNRAALLDAMDLVATVLGRDQIEIIQVDPEDPRIVHCVKAYCEELSTELGTVFDPQLSGDPEAKCLRPPHGVFLLALSDDLPVGCCGLKGQGGGLGEVKRLWVSPAARGLGLAKQLMGQIEDQASRLGMATLQLDTNGKLTPALTLYRNDGWHEIPRYNDNPYAEHFFEKHLGTHSKRP</sequence>
<dbReference type="InterPro" id="IPR000182">
    <property type="entry name" value="GNAT_dom"/>
</dbReference>
<evidence type="ECO:0000313" key="5">
    <source>
        <dbReference type="Proteomes" id="UP000220836"/>
    </source>
</evidence>
<evidence type="ECO:0000259" key="3">
    <source>
        <dbReference type="PROSITE" id="PS51186"/>
    </source>
</evidence>
<dbReference type="GO" id="GO:0016747">
    <property type="term" value="F:acyltransferase activity, transferring groups other than amino-acyl groups"/>
    <property type="evidence" value="ECO:0007669"/>
    <property type="project" value="InterPro"/>
</dbReference>
<keyword evidence="1 4" id="KW-0808">Transferase</keyword>
<evidence type="ECO:0000313" key="4">
    <source>
        <dbReference type="EMBL" id="SMX38813.1"/>
    </source>
</evidence>
<dbReference type="InterPro" id="IPR016181">
    <property type="entry name" value="Acyl_CoA_acyltransferase"/>
</dbReference>
<gene>
    <name evidence="4" type="ORF">PEV8663_01554</name>
</gene>
<dbReference type="InterPro" id="IPR036390">
    <property type="entry name" value="WH_DNA-bd_sf"/>
</dbReference>